<gene>
    <name evidence="1" type="ORF">JCM19301_1284</name>
    <name evidence="2" type="ORF">JCM19538_304</name>
</gene>
<dbReference type="EMBL" id="BBNY01000074">
    <property type="protein sequence ID" value="GAL90539.1"/>
    <property type="molecule type" value="Genomic_DNA"/>
</dbReference>
<reference evidence="4" key="1">
    <citation type="journal article" date="2014" name="Genome Announc.">
        <title>Draft Genome Sequence of Marine Flavobacterium Jejuia pallidilutea Strain 11shimoA1 and Pigmentation Mutants.</title>
        <authorList>
            <person name="Takatani N."/>
            <person name="Nakanishi M."/>
            <person name="Meirelles P."/>
            <person name="Mino S."/>
            <person name="Suda W."/>
            <person name="Oshima K."/>
            <person name="Hattori M."/>
            <person name="Ohkuma M."/>
            <person name="Hosokawa M."/>
            <person name="Miyashita K."/>
            <person name="Thompson F.L."/>
            <person name="Niwa A."/>
            <person name="Sawabe T."/>
            <person name="Sawabe T."/>
        </authorList>
    </citation>
    <scope>NUCLEOTIDE SEQUENCE [LARGE SCALE GENOMIC DNA]</scope>
    <source>
        <strain evidence="4">JCM 19538</strain>
    </source>
</reference>
<dbReference type="AlphaFoldDB" id="A0A090VPR2"/>
<keyword evidence="4" id="KW-1185">Reference proteome</keyword>
<dbReference type="Proteomes" id="UP000030184">
    <property type="component" value="Unassembled WGS sequence"/>
</dbReference>
<accession>A0A090VPR2</accession>
<dbReference type="EMBL" id="BBNR01000006">
    <property type="protein sequence ID" value="GAL66740.1"/>
    <property type="molecule type" value="Genomic_DNA"/>
</dbReference>
<sequence length="100" mass="11892">MKKEKLLKFFYEKNELVNQNKAFTSLSLKCVNSFNFVVSNQKGLDGNSVKIESIKDLIDAVKEYYSQTKKDYRESIVYSHNFNKEKELFVTPELLTFWQY</sequence>
<evidence type="ECO:0000313" key="1">
    <source>
        <dbReference type="EMBL" id="GAL66740.1"/>
    </source>
</evidence>
<organism evidence="1 3">
    <name type="scientific">Jejuia pallidilutea</name>
    <dbReference type="NCBI Taxonomy" id="504487"/>
    <lineage>
        <taxon>Bacteria</taxon>
        <taxon>Pseudomonadati</taxon>
        <taxon>Bacteroidota</taxon>
        <taxon>Flavobacteriia</taxon>
        <taxon>Flavobacteriales</taxon>
        <taxon>Flavobacteriaceae</taxon>
        <taxon>Jejuia</taxon>
    </lineage>
</organism>
<comment type="caution">
    <text evidence="1">The sequence shown here is derived from an EMBL/GenBank/DDBJ whole genome shotgun (WGS) entry which is preliminary data.</text>
</comment>
<evidence type="ECO:0000313" key="3">
    <source>
        <dbReference type="Proteomes" id="UP000029641"/>
    </source>
</evidence>
<evidence type="ECO:0000313" key="2">
    <source>
        <dbReference type="EMBL" id="GAL90539.1"/>
    </source>
</evidence>
<name>A0A090VPR2_9FLAO</name>
<evidence type="ECO:0000313" key="4">
    <source>
        <dbReference type="Proteomes" id="UP000030184"/>
    </source>
</evidence>
<proteinExistence type="predicted"/>
<dbReference type="RefSeq" id="WP_042242810.1">
    <property type="nucleotide sequence ID" value="NZ_BBNR01000006.1"/>
</dbReference>
<dbReference type="OrthoDB" id="9913042at2"/>
<protein>
    <submittedName>
        <fullName evidence="1">Uncharacterized protein</fullName>
    </submittedName>
</protein>
<dbReference type="Proteomes" id="UP000029641">
    <property type="component" value="Unassembled WGS sequence"/>
</dbReference>